<feature type="region of interest" description="Disordered" evidence="2">
    <location>
        <begin position="383"/>
        <end position="405"/>
    </location>
</feature>
<dbReference type="Pfam" id="PF00172">
    <property type="entry name" value="Zn_clus"/>
    <property type="match status" value="1"/>
</dbReference>
<feature type="compositionally biased region" description="Polar residues" evidence="2">
    <location>
        <begin position="489"/>
        <end position="500"/>
    </location>
</feature>
<accession>A0A4U0USW2</accession>
<dbReference type="InterPro" id="IPR001138">
    <property type="entry name" value="Zn2Cys6_DnaBD"/>
</dbReference>
<protein>
    <recommendedName>
        <fullName evidence="3">Zn(2)-C6 fungal-type domain-containing protein</fullName>
    </recommendedName>
</protein>
<dbReference type="PROSITE" id="PS50048">
    <property type="entry name" value="ZN2_CY6_FUNGAL_2"/>
    <property type="match status" value="1"/>
</dbReference>
<feature type="region of interest" description="Disordered" evidence="2">
    <location>
        <begin position="462"/>
        <end position="501"/>
    </location>
</feature>
<dbReference type="InterPro" id="IPR036864">
    <property type="entry name" value="Zn2-C6_fun-type_DNA-bd_sf"/>
</dbReference>
<dbReference type="CDD" id="cd00067">
    <property type="entry name" value="GAL4"/>
    <property type="match status" value="1"/>
</dbReference>
<evidence type="ECO:0000256" key="2">
    <source>
        <dbReference type="SAM" id="MobiDB-lite"/>
    </source>
</evidence>
<dbReference type="GO" id="GO:0000981">
    <property type="term" value="F:DNA-binding transcription factor activity, RNA polymerase II-specific"/>
    <property type="evidence" value="ECO:0007669"/>
    <property type="project" value="InterPro"/>
</dbReference>
<evidence type="ECO:0000259" key="3">
    <source>
        <dbReference type="PROSITE" id="PS50048"/>
    </source>
</evidence>
<keyword evidence="1" id="KW-0539">Nucleus</keyword>
<name>A0A4U0USW2_9PEZI</name>
<feature type="region of interest" description="Disordered" evidence="2">
    <location>
        <begin position="136"/>
        <end position="169"/>
    </location>
</feature>
<feature type="compositionally biased region" description="Polar residues" evidence="2">
    <location>
        <begin position="389"/>
        <end position="403"/>
    </location>
</feature>
<sequence length="562" mass="60598">MSTQPYYGGGGECDPFHRPLHRSQSIAGYYDRPNPYSYYDQPRQELRGEYNGRPVTRAMIQEPELDGGTAGSRRRIAVACSRCRRRKIKCSGDPGDGSGCQACRASGTDVNACNFIRVQSTVVNLVTGVEAYPPASSAGSISAGGAYSADPNSSSGWSQGHHLHTRPSLPTLHTRSSWMDNNEGYENSPVDAYTYASSSIPRQDSYASSYGSIENYRSWSTTAPVSAPISASYYEQQPTYSFGNMQAPAARLPSVTADGFSLLNMGSLHTSLPIQTGQERQLPVPYTIRYPTTTYPTQPIPQVRPLGSYSEPRAPTHGIHSRTAMPWSDSFPSHTTKATASSYTPNTYGSSHYLQRDGSRYAQPVPPQVSVAPISEPAFGYQFPVGSQPRRTGSPDVSPTSRPTLIESFPCTAASQSLGITTSMAPPPNFRYASVAPAGASAVDDRPIRSSTSREATTASLYSFSTDSDSNNNNGSDDRPVTSDAGTDLPTTSYASTNGSVGEVDQQPAAYAPHLRHAHQNQPNEGTGNGDRDALRQSSSAREQQWATTAHRMSVSNLSRQY</sequence>
<evidence type="ECO:0000313" key="5">
    <source>
        <dbReference type="Proteomes" id="UP000310066"/>
    </source>
</evidence>
<dbReference type="GO" id="GO:0008270">
    <property type="term" value="F:zinc ion binding"/>
    <property type="evidence" value="ECO:0007669"/>
    <property type="project" value="InterPro"/>
</dbReference>
<feature type="compositionally biased region" description="Low complexity" evidence="2">
    <location>
        <begin position="462"/>
        <end position="475"/>
    </location>
</feature>
<gene>
    <name evidence="4" type="ORF">B0A54_09728</name>
</gene>
<dbReference type="Gene3D" id="4.10.240.10">
    <property type="entry name" value="Zn(2)-C6 fungal-type DNA-binding domain"/>
    <property type="match status" value="1"/>
</dbReference>
<feature type="compositionally biased region" description="Low complexity" evidence="2">
    <location>
        <begin position="136"/>
        <end position="149"/>
    </location>
</feature>
<reference evidence="4 5" key="1">
    <citation type="submission" date="2017-03" db="EMBL/GenBank/DDBJ databases">
        <title>Genomes of endolithic fungi from Antarctica.</title>
        <authorList>
            <person name="Coleine C."/>
            <person name="Masonjones S."/>
            <person name="Stajich J.E."/>
        </authorList>
    </citation>
    <scope>NUCLEOTIDE SEQUENCE [LARGE SCALE GENOMIC DNA]</scope>
    <source>
        <strain evidence="4 5">CCFEE 5311</strain>
    </source>
</reference>
<evidence type="ECO:0000256" key="1">
    <source>
        <dbReference type="ARBA" id="ARBA00023242"/>
    </source>
</evidence>
<dbReference type="AlphaFoldDB" id="A0A4U0USW2"/>
<dbReference type="EMBL" id="NAJP01000041">
    <property type="protein sequence ID" value="TKA39131.1"/>
    <property type="molecule type" value="Genomic_DNA"/>
</dbReference>
<feature type="domain" description="Zn(2)-C6 fungal-type" evidence="3">
    <location>
        <begin position="79"/>
        <end position="115"/>
    </location>
</feature>
<dbReference type="Proteomes" id="UP000310066">
    <property type="component" value="Unassembled WGS sequence"/>
</dbReference>
<proteinExistence type="predicted"/>
<comment type="caution">
    <text evidence="4">The sequence shown here is derived from an EMBL/GenBank/DDBJ whole genome shotgun (WGS) entry which is preliminary data.</text>
</comment>
<dbReference type="STRING" id="329885.A0A4U0USW2"/>
<evidence type="ECO:0000313" key="4">
    <source>
        <dbReference type="EMBL" id="TKA39131.1"/>
    </source>
</evidence>
<feature type="compositionally biased region" description="Polar residues" evidence="2">
    <location>
        <begin position="536"/>
        <end position="548"/>
    </location>
</feature>
<organism evidence="4 5">
    <name type="scientific">Friedmanniomyces endolithicus</name>
    <dbReference type="NCBI Taxonomy" id="329885"/>
    <lineage>
        <taxon>Eukaryota</taxon>
        <taxon>Fungi</taxon>
        <taxon>Dikarya</taxon>
        <taxon>Ascomycota</taxon>
        <taxon>Pezizomycotina</taxon>
        <taxon>Dothideomycetes</taxon>
        <taxon>Dothideomycetidae</taxon>
        <taxon>Mycosphaerellales</taxon>
        <taxon>Teratosphaeriaceae</taxon>
        <taxon>Friedmanniomyces</taxon>
    </lineage>
</organism>
<dbReference type="SMART" id="SM00066">
    <property type="entry name" value="GAL4"/>
    <property type="match status" value="1"/>
</dbReference>
<dbReference type="OrthoDB" id="5394557at2759"/>
<feature type="region of interest" description="Disordered" evidence="2">
    <location>
        <begin position="519"/>
        <end position="562"/>
    </location>
</feature>
<dbReference type="SUPFAM" id="SSF57701">
    <property type="entry name" value="Zn2/Cys6 DNA-binding domain"/>
    <property type="match status" value="1"/>
</dbReference>